<evidence type="ECO:0000313" key="2">
    <source>
        <dbReference type="Proteomes" id="UP000664617"/>
    </source>
</evidence>
<accession>A0ABS3IAK4</accession>
<dbReference type="Pfam" id="PF13416">
    <property type="entry name" value="SBP_bac_8"/>
    <property type="match status" value="1"/>
</dbReference>
<sequence>MSTSIGDAPVTVEVLVSTPDVPLYEELGAAFHAEHPNVTVEVTGEDFNNLTTNVPRLISGTEVPDLVRLASFGNLVKDHLLTDLDPYAEAYGWTEWPQSQFASTRVADDGRQRGTGHLYGAGPGFGLTGVYYNKELAAQIGMTEPPATLGDLERSLDEAKSAGLLPIMVNGKDGGLAYPLQNLQMNYAGGTQVIQDWNYNKPGADIDTSALVEAATTLQRWGAKGYLPDDVNSIDQTQAPARFAQGEGVFFPSGNWQAPTLQETGRGEIGFFLFPPEEAGDPFTAMTAAGVLAIPARSSEPDAAAAFLNFIQTDAEARQSTLDLLGLPPAGPADAPMPDSEPGSLVAATVESFQTLLESDGLVDFMSNSTASMHANTLIPQTQLLVAGKTSPSEFSAALQEDYENDTEQ</sequence>
<dbReference type="PANTHER" id="PTHR43649:SF14">
    <property type="entry name" value="BLR3389 PROTEIN"/>
    <property type="match status" value="1"/>
</dbReference>
<dbReference type="InterPro" id="IPR050490">
    <property type="entry name" value="Bact_solute-bd_prot1"/>
</dbReference>
<dbReference type="SUPFAM" id="SSF53850">
    <property type="entry name" value="Periplasmic binding protein-like II"/>
    <property type="match status" value="1"/>
</dbReference>
<dbReference type="PANTHER" id="PTHR43649">
    <property type="entry name" value="ARABINOSE-BINDING PROTEIN-RELATED"/>
    <property type="match status" value="1"/>
</dbReference>
<protein>
    <submittedName>
        <fullName evidence="1">Extracellular solute-binding protein</fullName>
    </submittedName>
</protein>
<dbReference type="RefSeq" id="WP_207276010.1">
    <property type="nucleotide sequence ID" value="NZ_JAFMPK010000047.1"/>
</dbReference>
<proteinExistence type="predicted"/>
<dbReference type="EMBL" id="JAFMPK010000047">
    <property type="protein sequence ID" value="MBO0610062.1"/>
    <property type="molecule type" value="Genomic_DNA"/>
</dbReference>
<dbReference type="Proteomes" id="UP000664617">
    <property type="component" value="Unassembled WGS sequence"/>
</dbReference>
<name>A0ABS3IAK4_9MICO</name>
<comment type="caution">
    <text evidence="1">The sequence shown here is derived from an EMBL/GenBank/DDBJ whole genome shotgun (WGS) entry which is preliminary data.</text>
</comment>
<reference evidence="2" key="1">
    <citation type="submission" date="2023-07" db="EMBL/GenBank/DDBJ databases">
        <title>Myceligenerans salitolerans sp. nov., a halotolerant actinomycete isolated from a salt lake in Xinjiang, China.</title>
        <authorList>
            <person name="Guan T."/>
        </authorList>
    </citation>
    <scope>NUCLEOTIDE SEQUENCE [LARGE SCALE GENOMIC DNA]</scope>
    <source>
        <strain evidence="2">XHU 5031</strain>
    </source>
</reference>
<keyword evidence="2" id="KW-1185">Reference proteome</keyword>
<dbReference type="InterPro" id="IPR006059">
    <property type="entry name" value="SBP"/>
</dbReference>
<dbReference type="Gene3D" id="3.40.190.10">
    <property type="entry name" value="Periplasmic binding protein-like II"/>
    <property type="match status" value="2"/>
</dbReference>
<gene>
    <name evidence="1" type="ORF">J0911_13600</name>
</gene>
<evidence type="ECO:0000313" key="1">
    <source>
        <dbReference type="EMBL" id="MBO0610062.1"/>
    </source>
</evidence>
<organism evidence="1 2">
    <name type="scientific">Myceligenerans salitolerans</name>
    <dbReference type="NCBI Taxonomy" id="1230528"/>
    <lineage>
        <taxon>Bacteria</taxon>
        <taxon>Bacillati</taxon>
        <taxon>Actinomycetota</taxon>
        <taxon>Actinomycetes</taxon>
        <taxon>Micrococcales</taxon>
        <taxon>Promicromonosporaceae</taxon>
        <taxon>Myceligenerans</taxon>
    </lineage>
</organism>